<comment type="caution">
    <text evidence="1">The sequence shown here is derived from an EMBL/GenBank/DDBJ whole genome shotgun (WGS) entry which is preliminary data.</text>
</comment>
<name>A0A1V8TTU9_9PEZI</name>
<dbReference type="AlphaFoldDB" id="A0A1V8TTU9"/>
<gene>
    <name evidence="1" type="ORF">B0A48_00168</name>
</gene>
<proteinExistence type="predicted"/>
<evidence type="ECO:0000313" key="2">
    <source>
        <dbReference type="Proteomes" id="UP000192596"/>
    </source>
</evidence>
<evidence type="ECO:0000313" key="1">
    <source>
        <dbReference type="EMBL" id="OQO14786.1"/>
    </source>
</evidence>
<keyword evidence="2" id="KW-1185">Reference proteome</keyword>
<organism evidence="1 2">
    <name type="scientific">Cryoendolithus antarcticus</name>
    <dbReference type="NCBI Taxonomy" id="1507870"/>
    <lineage>
        <taxon>Eukaryota</taxon>
        <taxon>Fungi</taxon>
        <taxon>Dikarya</taxon>
        <taxon>Ascomycota</taxon>
        <taxon>Pezizomycotina</taxon>
        <taxon>Dothideomycetes</taxon>
        <taxon>Dothideomycetidae</taxon>
        <taxon>Cladosporiales</taxon>
        <taxon>Cladosporiaceae</taxon>
        <taxon>Cryoendolithus</taxon>
    </lineage>
</organism>
<dbReference type="EMBL" id="NAJO01000001">
    <property type="protein sequence ID" value="OQO14786.1"/>
    <property type="molecule type" value="Genomic_DNA"/>
</dbReference>
<protein>
    <submittedName>
        <fullName evidence="1">Uncharacterized protein</fullName>
    </submittedName>
</protein>
<accession>A0A1V8TTU9</accession>
<dbReference type="Proteomes" id="UP000192596">
    <property type="component" value="Unassembled WGS sequence"/>
</dbReference>
<sequence length="194" mass="22100">MRQTNSTRTWRPLLWDGDHQSCVSRPIARCHMKSQSTSFHTAVRLRIVSELTRPSQGPTACGLVSPKSQGVHVPVHQALLRFHKDQIRVGGSRRQRGTDNVLLAIEHWHYSTSVDRNLLQIVAIELGFDPTSYQKADLADGDRFVLTWQVSALMDTIKWFTSADSQHLTTFKRTGRSYDSQDFEPDKLADQWAV</sequence>
<reference evidence="2" key="1">
    <citation type="submission" date="2017-03" db="EMBL/GenBank/DDBJ databases">
        <title>Genomes of endolithic fungi from Antarctica.</title>
        <authorList>
            <person name="Coleine C."/>
            <person name="Masonjones S."/>
            <person name="Stajich J.E."/>
        </authorList>
    </citation>
    <scope>NUCLEOTIDE SEQUENCE [LARGE SCALE GENOMIC DNA]</scope>
    <source>
        <strain evidence="2">CCFEE 5527</strain>
    </source>
</reference>
<dbReference type="InParanoid" id="A0A1V8TTU9"/>